<evidence type="ECO:0000259" key="4">
    <source>
        <dbReference type="Pfam" id="PF12783"/>
    </source>
</evidence>
<dbReference type="Pfam" id="PF16213">
    <property type="entry name" value="DCB"/>
    <property type="match status" value="1"/>
</dbReference>
<feature type="domain" description="Mon2 C-terminal" evidence="5">
    <location>
        <begin position="1389"/>
        <end position="1651"/>
    </location>
</feature>
<keyword evidence="2" id="KW-0653">Protein transport</keyword>
<dbReference type="EMBL" id="ABEU02000017">
    <property type="protein sequence ID" value="PNR35653.1"/>
    <property type="molecule type" value="Genomic_DNA"/>
</dbReference>
<gene>
    <name evidence="8" type="primary">LOC112294639</name>
    <name evidence="7" type="ORF">PHYPA_021503</name>
</gene>
<dbReference type="Proteomes" id="UP000006727">
    <property type="component" value="Chromosome 17"/>
</dbReference>
<dbReference type="FunCoup" id="A0A2K1J2A2">
    <property type="interactions" value="3700"/>
</dbReference>
<name>A0A2K1J2A2_PHYPA</name>
<evidence type="ECO:0000259" key="5">
    <source>
        <dbReference type="Pfam" id="PF16206"/>
    </source>
</evidence>
<dbReference type="SUPFAM" id="SSF48371">
    <property type="entry name" value="ARM repeat"/>
    <property type="match status" value="2"/>
</dbReference>
<dbReference type="Pfam" id="PF09324">
    <property type="entry name" value="Sec7-like_HDS"/>
    <property type="match status" value="1"/>
</dbReference>
<dbReference type="Pfam" id="PF12783">
    <property type="entry name" value="Sec7-like_HUS"/>
    <property type="match status" value="1"/>
</dbReference>
<dbReference type="EnsemblPlants" id="Pp3c17_790V3.1">
    <property type="protein sequence ID" value="Pp3c17_790V3.1"/>
    <property type="gene ID" value="Pp3c17_790"/>
</dbReference>
<dbReference type="InterPro" id="IPR032817">
    <property type="entry name" value="Mon2_C"/>
</dbReference>
<dbReference type="Gramene" id="Pp3c17_790V3.1">
    <property type="protein sequence ID" value="Pp3c17_790V3.1"/>
    <property type="gene ID" value="Pp3c17_790"/>
</dbReference>
<feature type="domain" description="Mon2 C-terminal" evidence="5">
    <location>
        <begin position="921"/>
        <end position="1188"/>
    </location>
</feature>
<dbReference type="RefSeq" id="XP_024401092.1">
    <property type="nucleotide sequence ID" value="XM_024545324.2"/>
</dbReference>
<keyword evidence="1" id="KW-0813">Transport</keyword>
<dbReference type="PANTHER" id="PTHR34199">
    <property type="entry name" value="NUMOD3 MOTIF FAMILY PROTEIN, EXPRESSED"/>
    <property type="match status" value="1"/>
</dbReference>
<dbReference type="OrthoDB" id="294853at2759"/>
<evidence type="ECO:0000313" key="7">
    <source>
        <dbReference type="EMBL" id="PNR35653.1"/>
    </source>
</evidence>
<sequence length="1731" mass="189813">MALAASLESDLRMLAAEARRKFPTIKDAADRSMFKVRLASNASHLAGSDDVLKTFLLACESRNNKLSIMGLAGIDKLIAHSAVSSSVLPPILATLKDCSDMTEEIVQLKTLQLSLTILQSQLYPKEEGQMAILLGLCLRLLANNRNSDSVHSTAVATVRQAVALIFDSALKGEGLPVLHYGGTGGWSSTSNSLAGEVSRNISTSGLAEDVYNDIQPPLATEDRTLSEAGKLALHLFEDLTALAGGGSAAWLGVPQLPRSFALDVLEYVFSRYAVIFKRLSPFAQVLKHQVCSLLMTSLRTSSEIDSIVGEAAFRRLLLRSVATMTRLYNSMLPTECEVFMSMLIKSIDLDLPPWHQNMVLETLRGLCVEARMLCLLFRTFDMKHQNTDMVSNIVHTLARVVIRIELLDASEETLTAVAGMFYCKAKGIEWTPDADPSGMGVLIASEAQAITLATEGLLGVIFTIASLTDEAVGFSELIGSTSDQSPSLDLTTKASYSKAMVPVCTALVNSVWRPLLEALTFILTRTQGEAIVSEIFKGYQAFTKACGVLYAVEPRDSFLASLCRFTFAFQNDPNRSWGGTASSGGKRPDFIDQREPVVLSYKNIQAVRTLFNISHQLNSVLGPTSWILVLETLEVLNMVMYSAHSLAQDGVGNAARVMEPSNELSILTVYDAQMFESTGKMSIPALSFFLTALRQVSNTFVSGLSSTSNSTLPTVSGSTASNVSGHAAVKLWAVERMLSTLMFNVHRWELVWDQLTDHLLELAEHESQQVRTVALDALDRAICGVLASQQFQEHAPGVESAKDFNHEVNEGAQDVESSVMKADNGDSSASTCVQQSIDKISLECTLLQPLSTLYNYERITDIRAGALKTLLHILERHAEKLNQSWPSVLDLLRQVASASEKDLVPLGFQSLRVILNEGLLSIPAYALEQCIEVAGAYVVQQKDVNISLTAIGALWTTADFFARGVNHEFCKAQGFRRLSGHFSAMNVSGSPDTGRPEKEGESDVESHFLTPDKRLDVDNDSLLLAVYGVIQGFVTDERPEIRHSAIRTLFQSIISHGQQLSTAMWEHCIGAVVFPMVDTVRTLASTSSQDEWHGKELGVEGGKPVHMLVHHSRNTAQKQWDETLVLVLGGTSRLFKSYMKNFQSLNDFKNQWTTLLAFIGESIVNGSKEVSLAAIASLNSLLVHHAAKDNLPPYYFETAFSLYESIVPTVVKPDSRVIPKAQKELLQSLGDLYFNGHLLFSTSCYLRLLVLVDLFVWIPAPPGDLAPISQVQQTVLAVLPLIMPLNDYLSPLWLTFIYQVLSYLPEENHSKPVSAQVENLKLEDSNRISSKFLTSKANGRPSMVLSTNDLTNDREEHGNGSFTQGLDVGTFNAKTVDSPENSFQTLSTAFLEKLIKVVLELHQACPPTAAATGIPDIVAAFGRCMATRRDSPKEKLWKTAVNSFISVLRGALINDIVDSKHDIAQENPVASGTIRSRFWKEVADVYDKFMVGACGRAISLPAGVTIEPEVLDADEQAENMVLSFLADELLTCCQDAPREVLQHLVGVIDQCAARTSALPISYIVFLPAHCRRFSLSCLDKLFVLCSCEPHMTGESSKVIVSQIALPVLLARCRAILHHFAEAEKEVGDAVLPQIIMEETSLLLVRLAKLVLHPLTATRMNLPVSAREVGAEKNECEQELRTSSSSIYRLSSERAHLFLLYKNFCELLTSRVLEVRELLQALLLLVGTELGL</sequence>
<reference evidence="7 9" key="1">
    <citation type="journal article" date="2008" name="Science">
        <title>The Physcomitrella genome reveals evolutionary insights into the conquest of land by plants.</title>
        <authorList>
            <person name="Rensing S."/>
            <person name="Lang D."/>
            <person name="Zimmer A."/>
            <person name="Terry A."/>
            <person name="Salamov A."/>
            <person name="Shapiro H."/>
            <person name="Nishiyama T."/>
            <person name="Perroud P.-F."/>
            <person name="Lindquist E."/>
            <person name="Kamisugi Y."/>
            <person name="Tanahashi T."/>
            <person name="Sakakibara K."/>
            <person name="Fujita T."/>
            <person name="Oishi K."/>
            <person name="Shin-I T."/>
            <person name="Kuroki Y."/>
            <person name="Toyoda A."/>
            <person name="Suzuki Y."/>
            <person name="Hashimoto A."/>
            <person name="Yamaguchi K."/>
            <person name="Sugano A."/>
            <person name="Kohara Y."/>
            <person name="Fujiyama A."/>
            <person name="Anterola A."/>
            <person name="Aoki S."/>
            <person name="Ashton N."/>
            <person name="Barbazuk W.B."/>
            <person name="Barker E."/>
            <person name="Bennetzen J."/>
            <person name="Bezanilla M."/>
            <person name="Blankenship R."/>
            <person name="Cho S.H."/>
            <person name="Dutcher S."/>
            <person name="Estelle M."/>
            <person name="Fawcett J.A."/>
            <person name="Gundlach H."/>
            <person name="Hanada K."/>
            <person name="Heyl A."/>
            <person name="Hicks K.A."/>
            <person name="Hugh J."/>
            <person name="Lohr M."/>
            <person name="Mayer K."/>
            <person name="Melkozernov A."/>
            <person name="Murata T."/>
            <person name="Nelson D."/>
            <person name="Pils B."/>
            <person name="Prigge M."/>
            <person name="Reiss B."/>
            <person name="Renner T."/>
            <person name="Rombauts S."/>
            <person name="Rushton P."/>
            <person name="Sanderfoot A."/>
            <person name="Schween G."/>
            <person name="Shiu S.-H."/>
            <person name="Stueber K."/>
            <person name="Theodoulou F.L."/>
            <person name="Tu H."/>
            <person name="Van de Peer Y."/>
            <person name="Verrier P.J."/>
            <person name="Waters E."/>
            <person name="Wood A."/>
            <person name="Yang L."/>
            <person name="Cove D."/>
            <person name="Cuming A."/>
            <person name="Hasebe M."/>
            <person name="Lucas S."/>
            <person name="Mishler D.B."/>
            <person name="Reski R."/>
            <person name="Grigoriev I."/>
            <person name="Quatrano R.S."/>
            <person name="Boore J.L."/>
        </authorList>
    </citation>
    <scope>NUCLEOTIDE SEQUENCE [LARGE SCALE GENOMIC DNA]</scope>
    <source>
        <strain evidence="8 9">cv. Gransden 2004</strain>
    </source>
</reference>
<organism evidence="7">
    <name type="scientific">Physcomitrium patens</name>
    <name type="common">Spreading-leaved earth moss</name>
    <name type="synonym">Physcomitrella patens</name>
    <dbReference type="NCBI Taxonomy" id="3218"/>
    <lineage>
        <taxon>Eukaryota</taxon>
        <taxon>Viridiplantae</taxon>
        <taxon>Streptophyta</taxon>
        <taxon>Embryophyta</taxon>
        <taxon>Bryophyta</taxon>
        <taxon>Bryophytina</taxon>
        <taxon>Bryopsida</taxon>
        <taxon>Funariidae</taxon>
        <taxon>Funariales</taxon>
        <taxon>Funariaceae</taxon>
        <taxon>Physcomitrium</taxon>
    </lineage>
</organism>
<evidence type="ECO:0000256" key="1">
    <source>
        <dbReference type="ARBA" id="ARBA00022448"/>
    </source>
</evidence>
<dbReference type="InterPro" id="IPR016024">
    <property type="entry name" value="ARM-type_fold"/>
</dbReference>
<feature type="domain" description="Mon2/Sec7/BIG1-like HUS" evidence="4">
    <location>
        <begin position="232"/>
        <end position="387"/>
    </location>
</feature>
<dbReference type="Pfam" id="PF16206">
    <property type="entry name" value="Mon2_C"/>
    <property type="match status" value="2"/>
</dbReference>
<dbReference type="InterPro" id="IPR032629">
    <property type="entry name" value="DCB_dom"/>
</dbReference>
<reference evidence="8" key="3">
    <citation type="submission" date="2020-12" db="UniProtKB">
        <authorList>
            <consortium name="EnsemblPlants"/>
        </authorList>
    </citation>
    <scope>IDENTIFICATION</scope>
</reference>
<dbReference type="STRING" id="3218.A0A2K1J2A2"/>
<dbReference type="PANTHER" id="PTHR34199:SF4">
    <property type="entry name" value="ARM REPEAT SUPERFAMILY PROTEIN"/>
    <property type="match status" value="1"/>
</dbReference>
<dbReference type="InterPro" id="IPR015403">
    <property type="entry name" value="Mon2/Sec7/BIG1-like_HDS"/>
</dbReference>
<evidence type="ECO:0000313" key="8">
    <source>
        <dbReference type="EnsemblPlants" id="Pp3c17_790V3.1"/>
    </source>
</evidence>
<dbReference type="GeneID" id="112294639"/>
<proteinExistence type="predicted"/>
<dbReference type="InterPro" id="IPR032691">
    <property type="entry name" value="Mon2/Sec7/BIG1-like_HUS"/>
</dbReference>
<protein>
    <submittedName>
        <fullName evidence="7 8">Uncharacterized protein</fullName>
    </submittedName>
</protein>
<reference evidence="7 9" key="2">
    <citation type="journal article" date="2018" name="Plant J.">
        <title>The Physcomitrella patens chromosome-scale assembly reveals moss genome structure and evolution.</title>
        <authorList>
            <person name="Lang D."/>
            <person name="Ullrich K.K."/>
            <person name="Murat F."/>
            <person name="Fuchs J."/>
            <person name="Jenkins J."/>
            <person name="Haas F.B."/>
            <person name="Piednoel M."/>
            <person name="Gundlach H."/>
            <person name="Van Bel M."/>
            <person name="Meyberg R."/>
            <person name="Vives C."/>
            <person name="Morata J."/>
            <person name="Symeonidi A."/>
            <person name="Hiss M."/>
            <person name="Muchero W."/>
            <person name="Kamisugi Y."/>
            <person name="Saleh O."/>
            <person name="Blanc G."/>
            <person name="Decker E.L."/>
            <person name="van Gessel N."/>
            <person name="Grimwood J."/>
            <person name="Hayes R.D."/>
            <person name="Graham S.W."/>
            <person name="Gunter L.E."/>
            <person name="McDaniel S.F."/>
            <person name="Hoernstein S.N.W."/>
            <person name="Larsson A."/>
            <person name="Li F.W."/>
            <person name="Perroud P.F."/>
            <person name="Phillips J."/>
            <person name="Ranjan P."/>
            <person name="Rokshar D.S."/>
            <person name="Rothfels C.J."/>
            <person name="Schneider L."/>
            <person name="Shu S."/>
            <person name="Stevenson D.W."/>
            <person name="Thummler F."/>
            <person name="Tillich M."/>
            <person name="Villarreal Aguilar J.C."/>
            <person name="Widiez T."/>
            <person name="Wong G.K."/>
            <person name="Wymore A."/>
            <person name="Zhang Y."/>
            <person name="Zimmer A.D."/>
            <person name="Quatrano R.S."/>
            <person name="Mayer K.F.X."/>
            <person name="Goodstein D."/>
            <person name="Casacuberta J.M."/>
            <person name="Vandepoele K."/>
            <person name="Reski R."/>
            <person name="Cuming A.C."/>
            <person name="Tuskan G.A."/>
            <person name="Maumus F."/>
            <person name="Salse J."/>
            <person name="Schmutz J."/>
            <person name="Rensing S.A."/>
        </authorList>
    </citation>
    <scope>NUCLEOTIDE SEQUENCE [LARGE SCALE GENOMIC DNA]</scope>
    <source>
        <strain evidence="8 9">cv. Gransden 2004</strain>
    </source>
</reference>
<evidence type="ECO:0000256" key="2">
    <source>
        <dbReference type="ARBA" id="ARBA00022927"/>
    </source>
</evidence>
<accession>A0A2K1J2A2</accession>
<evidence type="ECO:0000259" key="6">
    <source>
        <dbReference type="Pfam" id="PF16213"/>
    </source>
</evidence>
<feature type="domain" description="Mon2/Sec7/BIG1-like dimerisation and cyclophilin-binding" evidence="6">
    <location>
        <begin position="3"/>
        <end position="167"/>
    </location>
</feature>
<evidence type="ECO:0000313" key="9">
    <source>
        <dbReference type="Proteomes" id="UP000006727"/>
    </source>
</evidence>
<keyword evidence="9" id="KW-1185">Reference proteome</keyword>
<dbReference type="KEGG" id="ppp:112294639"/>
<dbReference type="GO" id="GO:0015031">
    <property type="term" value="P:protein transport"/>
    <property type="evidence" value="ECO:0007669"/>
    <property type="project" value="UniProtKB-KW"/>
</dbReference>
<dbReference type="Gramene" id="Pp3c17_790V3.3">
    <property type="protein sequence ID" value="Pp3c17_790V3.3"/>
    <property type="gene ID" value="Pp3c17_790"/>
</dbReference>
<evidence type="ECO:0000259" key="3">
    <source>
        <dbReference type="Pfam" id="PF09324"/>
    </source>
</evidence>
<dbReference type="EnsemblPlants" id="Pp3c17_790V3.3">
    <property type="protein sequence ID" value="Pp3c17_790V3.3"/>
    <property type="gene ID" value="Pp3c17_790"/>
</dbReference>
<dbReference type="PaxDb" id="3218-PP1S148_83V6.2"/>
<feature type="domain" description="Mon2/Sec7/BIG1-like HDS" evidence="3">
    <location>
        <begin position="838"/>
        <end position="911"/>
    </location>
</feature>